<reference evidence="3" key="1">
    <citation type="submission" date="2018-12" db="EMBL/GenBank/DDBJ databases">
        <title>Tengunoibacter tsumagoiensis gen. nov., sp. nov., Dictyobacter kobayashii sp. nov., D. alpinus sp. nov., and D. joshuensis sp. nov. and description of Dictyobacteraceae fam. nov. within the order Ktedonobacterales isolated from Tengu-no-mugimeshi.</title>
        <authorList>
            <person name="Wang C.M."/>
            <person name="Zheng Y."/>
            <person name="Sakai Y."/>
            <person name="Toyoda A."/>
            <person name="Minakuchi Y."/>
            <person name="Abe K."/>
            <person name="Yokota A."/>
            <person name="Yabe S."/>
        </authorList>
    </citation>
    <scope>NUCLEOTIDE SEQUENCE [LARGE SCALE GENOMIC DNA]</scope>
    <source>
        <strain evidence="3">Uno16</strain>
    </source>
</reference>
<proteinExistence type="predicted"/>
<accession>A0A402BDT3</accession>
<dbReference type="AlphaFoldDB" id="A0A402BDT3"/>
<dbReference type="EMBL" id="BIFT01000002">
    <property type="protein sequence ID" value="GCE29534.1"/>
    <property type="molecule type" value="Genomic_DNA"/>
</dbReference>
<evidence type="ECO:0000313" key="2">
    <source>
        <dbReference type="EMBL" id="GCE29534.1"/>
    </source>
</evidence>
<gene>
    <name evidence="2" type="ORF">KDA_50180</name>
</gene>
<protein>
    <submittedName>
        <fullName evidence="2">Uncharacterized protein</fullName>
    </submittedName>
</protein>
<feature type="region of interest" description="Disordered" evidence="1">
    <location>
        <begin position="33"/>
        <end position="55"/>
    </location>
</feature>
<organism evidence="2 3">
    <name type="scientific">Dictyobacter alpinus</name>
    <dbReference type="NCBI Taxonomy" id="2014873"/>
    <lineage>
        <taxon>Bacteria</taxon>
        <taxon>Bacillati</taxon>
        <taxon>Chloroflexota</taxon>
        <taxon>Ktedonobacteria</taxon>
        <taxon>Ktedonobacterales</taxon>
        <taxon>Dictyobacteraceae</taxon>
        <taxon>Dictyobacter</taxon>
    </lineage>
</organism>
<keyword evidence="3" id="KW-1185">Reference proteome</keyword>
<name>A0A402BDT3_9CHLR</name>
<evidence type="ECO:0000313" key="3">
    <source>
        <dbReference type="Proteomes" id="UP000287171"/>
    </source>
</evidence>
<evidence type="ECO:0000256" key="1">
    <source>
        <dbReference type="SAM" id="MobiDB-lite"/>
    </source>
</evidence>
<sequence length="55" mass="6294">MVDKKGKDEKKDEGMSEYIDKVILNPNLEKELKETGSKYTIPNTPQPGKDDNKKK</sequence>
<comment type="caution">
    <text evidence="2">The sequence shown here is derived from an EMBL/GenBank/DDBJ whole genome shotgun (WGS) entry which is preliminary data.</text>
</comment>
<dbReference type="Proteomes" id="UP000287171">
    <property type="component" value="Unassembled WGS sequence"/>
</dbReference>